<dbReference type="InterPro" id="IPR006638">
    <property type="entry name" value="Elp3/MiaA/NifB-like_rSAM"/>
</dbReference>
<dbReference type="Gene3D" id="3.40.50.12160">
    <property type="entry name" value="Methylthiotransferase, N-terminal domain"/>
    <property type="match status" value="1"/>
</dbReference>
<evidence type="ECO:0000313" key="18">
    <source>
        <dbReference type="Proteomes" id="UP000184694"/>
    </source>
</evidence>
<feature type="binding site" evidence="13">
    <location>
        <position position="164"/>
    </location>
    <ligand>
        <name>[4Fe-4S] cluster</name>
        <dbReference type="ChEBI" id="CHEBI:49883"/>
        <label>2</label>
        <note>4Fe-4S-S-AdoMet</note>
    </ligand>
</feature>
<feature type="domain" description="TRAM" evidence="14">
    <location>
        <begin position="380"/>
        <end position="448"/>
    </location>
</feature>
<accession>A0A1N6DJ06</accession>
<gene>
    <name evidence="13" type="primary">miaB</name>
    <name evidence="17" type="ORF">SAMN02745161_0198</name>
</gene>
<comment type="cofactor">
    <cofactor evidence="13">
        <name>[4Fe-4S] cluster</name>
        <dbReference type="ChEBI" id="CHEBI:49883"/>
    </cofactor>
    <text evidence="13">Binds 2 [4Fe-4S] clusters. One cluster is coordinated with 3 cysteines and an exchangeable S-adenosyl-L-methionine.</text>
</comment>
<evidence type="ECO:0000256" key="1">
    <source>
        <dbReference type="ARBA" id="ARBA00003234"/>
    </source>
</evidence>
<evidence type="ECO:0000256" key="2">
    <source>
        <dbReference type="ARBA" id="ARBA00022485"/>
    </source>
</evidence>
<dbReference type="Pfam" id="PF00919">
    <property type="entry name" value="UPF0004"/>
    <property type="match status" value="1"/>
</dbReference>
<keyword evidence="5 13" id="KW-0949">S-adenosyl-L-methionine</keyword>
<keyword evidence="8 13" id="KW-0411">Iron-sulfur</keyword>
<organism evidence="17 18">
    <name type="scientific">Halodesulfovibrio marinisediminis DSM 17456</name>
    <dbReference type="NCBI Taxonomy" id="1121457"/>
    <lineage>
        <taxon>Bacteria</taxon>
        <taxon>Pseudomonadati</taxon>
        <taxon>Thermodesulfobacteriota</taxon>
        <taxon>Desulfovibrionia</taxon>
        <taxon>Desulfovibrionales</taxon>
        <taxon>Desulfovibrionaceae</taxon>
        <taxon>Halodesulfovibrio</taxon>
    </lineage>
</organism>
<keyword evidence="3 13" id="KW-0963">Cytoplasm</keyword>
<dbReference type="SFLD" id="SFLDG01061">
    <property type="entry name" value="methylthiotransferase"/>
    <property type="match status" value="1"/>
</dbReference>
<dbReference type="Gene3D" id="3.80.30.20">
    <property type="entry name" value="tm_1862 like domain"/>
    <property type="match status" value="1"/>
</dbReference>
<dbReference type="PROSITE" id="PS01278">
    <property type="entry name" value="MTTASE_RADICAL"/>
    <property type="match status" value="1"/>
</dbReference>
<evidence type="ECO:0000256" key="12">
    <source>
        <dbReference type="ARBA" id="ARBA00081141"/>
    </source>
</evidence>
<dbReference type="InterPro" id="IPR058240">
    <property type="entry name" value="rSAM_sf"/>
</dbReference>
<dbReference type="FunFam" id="3.40.50.12160:FF:000003">
    <property type="entry name" value="CDK5 regulatory subunit-associated protein 1"/>
    <property type="match status" value="1"/>
</dbReference>
<evidence type="ECO:0000256" key="6">
    <source>
        <dbReference type="ARBA" id="ARBA00022723"/>
    </source>
</evidence>
<dbReference type="EMBL" id="FSRG01000003">
    <property type="protein sequence ID" value="SIN70772.1"/>
    <property type="molecule type" value="Genomic_DNA"/>
</dbReference>
<dbReference type="FunFam" id="3.80.30.20:FF:000001">
    <property type="entry name" value="tRNA-2-methylthio-N(6)-dimethylallyladenosine synthase 2"/>
    <property type="match status" value="1"/>
</dbReference>
<feature type="binding site" evidence="13">
    <location>
        <position position="49"/>
    </location>
    <ligand>
        <name>[4Fe-4S] cluster</name>
        <dbReference type="ChEBI" id="CHEBI:49883"/>
        <label>1</label>
    </ligand>
</feature>
<feature type="binding site" evidence="13">
    <location>
        <position position="83"/>
    </location>
    <ligand>
        <name>[4Fe-4S] cluster</name>
        <dbReference type="ChEBI" id="CHEBI:49883"/>
        <label>1</label>
    </ligand>
</feature>
<keyword evidence="4 13" id="KW-0808">Transferase</keyword>
<comment type="similarity">
    <text evidence="13">Belongs to the methylthiotransferase family. MiaB subfamily.</text>
</comment>
<dbReference type="InterPro" id="IPR006463">
    <property type="entry name" value="MiaB_methiolase"/>
</dbReference>
<dbReference type="SFLD" id="SFLDS00029">
    <property type="entry name" value="Radical_SAM"/>
    <property type="match status" value="1"/>
</dbReference>
<dbReference type="EC" id="2.8.4.3" evidence="9 13"/>
<comment type="function">
    <text evidence="1 13">Catalyzes the methylthiolation of N6-(dimethylallyl)adenosine (i(6)A), leading to the formation of 2-methylthio-N6-(dimethylallyl)adenosine (ms(2)i(6)A) at position 37 in tRNAs that read codons beginning with uridine.</text>
</comment>
<evidence type="ECO:0000256" key="5">
    <source>
        <dbReference type="ARBA" id="ARBA00022691"/>
    </source>
</evidence>
<feature type="domain" description="MTTase N-terminal" evidence="15">
    <location>
        <begin position="4"/>
        <end position="120"/>
    </location>
</feature>
<comment type="catalytic activity">
    <reaction evidence="13">
        <text>N(6)-dimethylallyladenosine(37) in tRNA + (sulfur carrier)-SH + AH2 + 2 S-adenosyl-L-methionine = 2-methylsulfanyl-N(6)-dimethylallyladenosine(37) in tRNA + (sulfur carrier)-H + 5'-deoxyadenosine + L-methionine + A + S-adenosyl-L-homocysteine + 2 H(+)</text>
        <dbReference type="Rhea" id="RHEA:37067"/>
        <dbReference type="Rhea" id="RHEA-COMP:10375"/>
        <dbReference type="Rhea" id="RHEA-COMP:10376"/>
        <dbReference type="Rhea" id="RHEA-COMP:14737"/>
        <dbReference type="Rhea" id="RHEA-COMP:14739"/>
        <dbReference type="ChEBI" id="CHEBI:13193"/>
        <dbReference type="ChEBI" id="CHEBI:15378"/>
        <dbReference type="ChEBI" id="CHEBI:17319"/>
        <dbReference type="ChEBI" id="CHEBI:17499"/>
        <dbReference type="ChEBI" id="CHEBI:29917"/>
        <dbReference type="ChEBI" id="CHEBI:57844"/>
        <dbReference type="ChEBI" id="CHEBI:57856"/>
        <dbReference type="ChEBI" id="CHEBI:59789"/>
        <dbReference type="ChEBI" id="CHEBI:64428"/>
        <dbReference type="ChEBI" id="CHEBI:74415"/>
        <dbReference type="ChEBI" id="CHEBI:74417"/>
        <dbReference type="EC" id="2.8.4.3"/>
    </reaction>
</comment>
<dbReference type="AlphaFoldDB" id="A0A1N6DJ06"/>
<feature type="domain" description="Radical SAM core" evidence="16">
    <location>
        <begin position="146"/>
        <end position="377"/>
    </location>
</feature>
<dbReference type="InterPro" id="IPR005839">
    <property type="entry name" value="Methylthiotransferase"/>
</dbReference>
<protein>
    <recommendedName>
        <fullName evidence="10 13">tRNA-2-methylthio-N(6)-dimethylallyladenosine synthase</fullName>
        <ecNumber evidence="9 13">2.8.4.3</ecNumber>
    </recommendedName>
    <alternativeName>
        <fullName evidence="12 13">(Dimethylallyl)adenosine tRNA methylthiotransferase MiaB</fullName>
    </alternativeName>
    <alternativeName>
        <fullName evidence="11 13">tRNA-i(6)A37 methylthiotransferase</fullName>
    </alternativeName>
</protein>
<dbReference type="GO" id="GO:0005829">
    <property type="term" value="C:cytosol"/>
    <property type="evidence" value="ECO:0007669"/>
    <property type="project" value="TreeGrafter"/>
</dbReference>
<dbReference type="InterPro" id="IPR007197">
    <property type="entry name" value="rSAM"/>
</dbReference>
<dbReference type="InterPro" id="IPR038135">
    <property type="entry name" value="Methylthiotransferase_N_sf"/>
</dbReference>
<dbReference type="PANTHER" id="PTHR43020">
    <property type="entry name" value="CDK5 REGULATORY SUBUNIT-ASSOCIATED PROTEIN 1"/>
    <property type="match status" value="1"/>
</dbReference>
<dbReference type="PROSITE" id="PS51918">
    <property type="entry name" value="RADICAL_SAM"/>
    <property type="match status" value="1"/>
</dbReference>
<dbReference type="STRING" id="1121457.SAMN02745161_0198"/>
<evidence type="ECO:0000259" key="15">
    <source>
        <dbReference type="PROSITE" id="PS51449"/>
    </source>
</evidence>
<dbReference type="Proteomes" id="UP000184694">
    <property type="component" value="Unassembled WGS sequence"/>
</dbReference>
<dbReference type="SFLD" id="SFLDG01082">
    <property type="entry name" value="B12-binding_domain_containing"/>
    <property type="match status" value="1"/>
</dbReference>
<evidence type="ECO:0000256" key="10">
    <source>
        <dbReference type="ARBA" id="ARBA00068570"/>
    </source>
</evidence>
<dbReference type="PANTHER" id="PTHR43020:SF2">
    <property type="entry name" value="MITOCHONDRIAL TRNA METHYLTHIOTRANSFERASE CDK5RAP1"/>
    <property type="match status" value="1"/>
</dbReference>
<sequence length="451" mass="50715">MIERKFHIMTFGCQMNVNDSDWLKRTLESRGFTECENPEDASVFIVNTCSVREKPEQKVYSLLGRINVMTKGREDIIVAVGGCVAQQVGRGFFKRFKQVRLVFGTDGLSSAPQALDRLVEDPSLRMSLLDFSEEYPDRDGNWEDSETAPVSSFVNIMTGCDNFCAYCIVPYTRGRQKSRPTQAIIDECKTLLARGTKEITLLGQNVNSFGQDSHGDGTSFTELLYKIAELDGLKRLRFVTSHPKDIADEVIKAFGELDVLCPRLHLPLQSGSDAILKKMGRKYDVKKYLTIVDKLKAVRPDIQLTTDMIIGFPGETEEDFLETMRVAKIADYAQSFSFNYSDRPGTKAEMLPNKVDKKVMQDRLARYQAWQTDNTERILQSMVGKKLDILFEGVSRRPGTEGVSWQGRDVYGQLVIVTLPAGEDVTGKILPVTVTKATRHTLIAEKAGDTW</sequence>
<dbReference type="InterPro" id="IPR013848">
    <property type="entry name" value="Methylthiotransferase_N"/>
</dbReference>
<evidence type="ECO:0000256" key="8">
    <source>
        <dbReference type="ARBA" id="ARBA00023014"/>
    </source>
</evidence>
<dbReference type="PROSITE" id="PS51449">
    <property type="entry name" value="MTTASE_N"/>
    <property type="match status" value="1"/>
</dbReference>
<dbReference type="Pfam" id="PF01938">
    <property type="entry name" value="TRAM"/>
    <property type="match status" value="1"/>
</dbReference>
<feature type="binding site" evidence="13">
    <location>
        <position position="160"/>
    </location>
    <ligand>
        <name>[4Fe-4S] cluster</name>
        <dbReference type="ChEBI" id="CHEBI:49883"/>
        <label>2</label>
        <note>4Fe-4S-S-AdoMet</note>
    </ligand>
</feature>
<dbReference type="OrthoDB" id="9805215at2"/>
<keyword evidence="7 13" id="KW-0408">Iron</keyword>
<evidence type="ECO:0000256" key="11">
    <source>
        <dbReference type="ARBA" id="ARBA00080698"/>
    </source>
</evidence>
<keyword evidence="13" id="KW-0819">tRNA processing</keyword>
<evidence type="ECO:0000256" key="9">
    <source>
        <dbReference type="ARBA" id="ARBA00033765"/>
    </source>
</evidence>
<comment type="subcellular location">
    <subcellularLocation>
        <location evidence="13">Cytoplasm</location>
    </subcellularLocation>
</comment>
<dbReference type="GO" id="GO:0035597">
    <property type="term" value="F:tRNA-2-methylthio-N(6)-dimethylallyladenosine(37) synthase activity"/>
    <property type="evidence" value="ECO:0007669"/>
    <property type="project" value="UniProtKB-EC"/>
</dbReference>
<dbReference type="HAMAP" id="MF_01864">
    <property type="entry name" value="tRNA_metthiotr_MiaB"/>
    <property type="match status" value="1"/>
</dbReference>
<comment type="subunit">
    <text evidence="13">Monomer.</text>
</comment>
<dbReference type="SUPFAM" id="SSF102114">
    <property type="entry name" value="Radical SAM enzymes"/>
    <property type="match status" value="1"/>
</dbReference>
<feature type="binding site" evidence="13">
    <location>
        <position position="13"/>
    </location>
    <ligand>
        <name>[4Fe-4S] cluster</name>
        <dbReference type="ChEBI" id="CHEBI:49883"/>
        <label>1</label>
    </ligand>
</feature>
<dbReference type="PROSITE" id="PS50926">
    <property type="entry name" value="TRAM"/>
    <property type="match status" value="1"/>
</dbReference>
<keyword evidence="18" id="KW-1185">Reference proteome</keyword>
<evidence type="ECO:0000256" key="13">
    <source>
        <dbReference type="HAMAP-Rule" id="MF_01864"/>
    </source>
</evidence>
<dbReference type="InterPro" id="IPR020612">
    <property type="entry name" value="Methylthiotransferase_CS"/>
</dbReference>
<name>A0A1N6DJ06_9BACT</name>
<dbReference type="RefSeq" id="WP_074215104.1">
    <property type="nucleotide sequence ID" value="NZ_FSRG01000003.1"/>
</dbReference>
<proteinExistence type="inferred from homology"/>
<dbReference type="CDD" id="cd01335">
    <property type="entry name" value="Radical_SAM"/>
    <property type="match status" value="1"/>
</dbReference>
<evidence type="ECO:0000256" key="3">
    <source>
        <dbReference type="ARBA" id="ARBA00022490"/>
    </source>
</evidence>
<reference evidence="18" key="1">
    <citation type="submission" date="2016-11" db="EMBL/GenBank/DDBJ databases">
        <authorList>
            <person name="Varghese N."/>
            <person name="Submissions S."/>
        </authorList>
    </citation>
    <scope>NUCLEOTIDE SEQUENCE [LARGE SCALE GENOMIC DNA]</scope>
    <source>
        <strain evidence="18">DSM 17456</strain>
    </source>
</reference>
<evidence type="ECO:0000256" key="4">
    <source>
        <dbReference type="ARBA" id="ARBA00022679"/>
    </source>
</evidence>
<evidence type="ECO:0000259" key="16">
    <source>
        <dbReference type="PROSITE" id="PS51918"/>
    </source>
</evidence>
<keyword evidence="2 13" id="KW-0004">4Fe-4S</keyword>
<dbReference type="SMART" id="SM00729">
    <property type="entry name" value="Elp3"/>
    <property type="match status" value="1"/>
</dbReference>
<dbReference type="Pfam" id="PF04055">
    <property type="entry name" value="Radical_SAM"/>
    <property type="match status" value="1"/>
</dbReference>
<feature type="binding site" evidence="13">
    <location>
        <position position="167"/>
    </location>
    <ligand>
        <name>[4Fe-4S] cluster</name>
        <dbReference type="ChEBI" id="CHEBI:49883"/>
        <label>2</label>
        <note>4Fe-4S-S-AdoMet</note>
    </ligand>
</feature>
<dbReference type="InterPro" id="IPR002792">
    <property type="entry name" value="TRAM_dom"/>
</dbReference>
<dbReference type="InterPro" id="IPR023404">
    <property type="entry name" value="rSAM_horseshoe"/>
</dbReference>
<dbReference type="NCBIfam" id="TIGR00089">
    <property type="entry name" value="MiaB/RimO family radical SAM methylthiotransferase"/>
    <property type="match status" value="1"/>
</dbReference>
<evidence type="ECO:0000313" key="17">
    <source>
        <dbReference type="EMBL" id="SIN70772.1"/>
    </source>
</evidence>
<dbReference type="SFLD" id="SFLDF00273">
    <property type="entry name" value="(dimethylallyl)adenosine_tRNA"/>
    <property type="match status" value="1"/>
</dbReference>
<dbReference type="GO" id="GO:0051539">
    <property type="term" value="F:4 iron, 4 sulfur cluster binding"/>
    <property type="evidence" value="ECO:0007669"/>
    <property type="project" value="UniProtKB-UniRule"/>
</dbReference>
<evidence type="ECO:0000256" key="7">
    <source>
        <dbReference type="ARBA" id="ARBA00023004"/>
    </source>
</evidence>
<dbReference type="NCBIfam" id="TIGR01574">
    <property type="entry name" value="miaB-methiolase"/>
    <property type="match status" value="1"/>
</dbReference>
<evidence type="ECO:0000259" key="14">
    <source>
        <dbReference type="PROSITE" id="PS50926"/>
    </source>
</evidence>
<dbReference type="GO" id="GO:0046872">
    <property type="term" value="F:metal ion binding"/>
    <property type="evidence" value="ECO:0007669"/>
    <property type="project" value="UniProtKB-KW"/>
</dbReference>
<keyword evidence="6 13" id="KW-0479">Metal-binding</keyword>